<name>A0ABX3AN75_9FIRM</name>
<organism evidence="3 4">
    <name type="scientific">Eisenbergiella tayi</name>
    <dbReference type="NCBI Taxonomy" id="1432052"/>
    <lineage>
        <taxon>Bacteria</taxon>
        <taxon>Bacillati</taxon>
        <taxon>Bacillota</taxon>
        <taxon>Clostridia</taxon>
        <taxon>Lachnospirales</taxon>
        <taxon>Lachnospiraceae</taxon>
        <taxon>Eisenbergiella</taxon>
    </lineage>
</organism>
<evidence type="ECO:0000313" key="3">
    <source>
        <dbReference type="EMBL" id="ODR61091.1"/>
    </source>
</evidence>
<keyword evidence="1" id="KW-0175">Coiled coil</keyword>
<keyword evidence="3" id="KW-0378">Hydrolase</keyword>
<dbReference type="InterPro" id="IPR005094">
    <property type="entry name" value="Endonuclease_MobA/VirD2"/>
</dbReference>
<keyword evidence="4" id="KW-1185">Reference proteome</keyword>
<keyword evidence="3" id="KW-0255">Endonuclease</keyword>
<dbReference type="EMBL" id="MEHD01000008">
    <property type="protein sequence ID" value="ODR61091.1"/>
    <property type="molecule type" value="Genomic_DNA"/>
</dbReference>
<dbReference type="RefSeq" id="WP_069408325.1">
    <property type="nucleotide sequence ID" value="NZ_MEHD01000008.1"/>
</dbReference>
<dbReference type="Proteomes" id="UP000094869">
    <property type="component" value="Unassembled WGS sequence"/>
</dbReference>
<evidence type="ECO:0000313" key="4">
    <source>
        <dbReference type="Proteomes" id="UP000094869"/>
    </source>
</evidence>
<accession>A0ABX3AN75</accession>
<sequence>MAVTKIHPIKSTLKKALDYIENPDKTDEKLFVSSYGCSYETADIEFQMLLDQAFKKGNNLAHHLIQAFEPGETTPEQAHEIGKQLADEVLQGKYSYVLTTHIDKGHVHNHLIFCAVDMVNHRKYNSNRQSYAYIRRTSDRLCQENGLSVVKPGKAKGKTYAEWDAQKKDKSWKAKLKIAIDAAIPQAKDFDGFLRLMEAQGYEVKQGKYISFRALADGLRPGQERFTRCKTLGEDYTEERITQRIKGIAIDRGPRRRSAREISLRTALEDSIKAQQSAGYARWAKLHNLKQAANSLNFITEHQIDSYEGLESRMAEISAANDAAASALKDTECRLGDIALQIKNLSAYKQLRPVALELRNTKDKAAFRRQHESQLILYEAAAKSLKEAGVKKLPNLYALKAEYKKLDEERERLSEQYNEVKKELKEYGIIKQNVDSILRVTPGKEHIQEL</sequence>
<feature type="coiled-coil region" evidence="1">
    <location>
        <begin position="368"/>
        <end position="430"/>
    </location>
</feature>
<comment type="caution">
    <text evidence="3">The sequence shown here is derived from an EMBL/GenBank/DDBJ whole genome shotgun (WGS) entry which is preliminary data.</text>
</comment>
<reference evidence="3 4" key="1">
    <citation type="submission" date="2016-08" db="EMBL/GenBank/DDBJ databases">
        <title>Characterization of Isolates of Eisenbergiella tayi Derived from Blood Cultures, Using Whole Genome Sequencing.</title>
        <authorList>
            <person name="Bernier A.-M."/>
            <person name="Burdz T."/>
            <person name="Wiebe D."/>
            <person name="Bernard K."/>
        </authorList>
    </citation>
    <scope>NUCLEOTIDE SEQUENCE [LARGE SCALE GENOMIC DNA]</scope>
    <source>
        <strain evidence="3 4">NML120146</strain>
    </source>
</reference>
<gene>
    <name evidence="3" type="ORF">BEI63_03080</name>
</gene>
<dbReference type="Pfam" id="PF03432">
    <property type="entry name" value="Relaxase"/>
    <property type="match status" value="1"/>
</dbReference>
<evidence type="ECO:0000259" key="2">
    <source>
        <dbReference type="Pfam" id="PF03432"/>
    </source>
</evidence>
<proteinExistence type="predicted"/>
<dbReference type="GO" id="GO:0004519">
    <property type="term" value="F:endonuclease activity"/>
    <property type="evidence" value="ECO:0007669"/>
    <property type="project" value="UniProtKB-KW"/>
</dbReference>
<protein>
    <submittedName>
        <fullName evidence="3">Endonuclease</fullName>
    </submittedName>
</protein>
<keyword evidence="3" id="KW-0540">Nuclease</keyword>
<feature type="domain" description="MobA/VirD2-like nuclease" evidence="2">
    <location>
        <begin position="19"/>
        <end position="147"/>
    </location>
</feature>
<evidence type="ECO:0000256" key="1">
    <source>
        <dbReference type="SAM" id="Coils"/>
    </source>
</evidence>